<dbReference type="InterPro" id="IPR007307">
    <property type="entry name" value="Ltv1"/>
</dbReference>
<evidence type="ECO:0000256" key="3">
    <source>
        <dbReference type="SAM" id="Coils"/>
    </source>
</evidence>
<keyword evidence="3" id="KW-0175">Coiled coil</keyword>
<feature type="coiled-coil region" evidence="3">
    <location>
        <begin position="358"/>
        <end position="385"/>
    </location>
</feature>
<organism evidence="5 6">
    <name type="scientific">Oedothorax gibbosus</name>
    <dbReference type="NCBI Taxonomy" id="931172"/>
    <lineage>
        <taxon>Eukaryota</taxon>
        <taxon>Metazoa</taxon>
        <taxon>Ecdysozoa</taxon>
        <taxon>Arthropoda</taxon>
        <taxon>Chelicerata</taxon>
        <taxon>Arachnida</taxon>
        <taxon>Araneae</taxon>
        <taxon>Araneomorphae</taxon>
        <taxon>Entelegynae</taxon>
        <taxon>Araneoidea</taxon>
        <taxon>Linyphiidae</taxon>
        <taxon>Erigoninae</taxon>
        <taxon>Oedothorax</taxon>
    </lineage>
</organism>
<evidence type="ECO:0000256" key="4">
    <source>
        <dbReference type="SAM" id="MobiDB-lite"/>
    </source>
</evidence>
<reference evidence="5 6" key="1">
    <citation type="journal article" date="2022" name="Nat. Ecol. Evol.">
        <title>A masculinizing supergene underlies an exaggerated male reproductive morph in a spider.</title>
        <authorList>
            <person name="Hendrickx F."/>
            <person name="De Corte Z."/>
            <person name="Sonet G."/>
            <person name="Van Belleghem S.M."/>
            <person name="Kostlbacher S."/>
            <person name="Vangestel C."/>
        </authorList>
    </citation>
    <scope>NUCLEOTIDE SEQUENCE [LARGE SCALE GENOMIC DNA]</scope>
    <source>
        <strain evidence="5">W744_W776</strain>
    </source>
</reference>
<comment type="similarity">
    <text evidence="1">Belongs to the LTV1 family.</text>
</comment>
<protein>
    <recommendedName>
        <fullName evidence="2">Protein LTV1 homolog</fullName>
    </recommendedName>
</protein>
<name>A0AAV6UVL9_9ARAC</name>
<dbReference type="EMBL" id="JAFNEN010000237">
    <property type="protein sequence ID" value="KAG8188535.1"/>
    <property type="molecule type" value="Genomic_DNA"/>
</dbReference>
<dbReference type="PANTHER" id="PTHR21531">
    <property type="entry name" value="LOW-TEMPERATURE VIABILITY PROTEIN LTV1-RELATED"/>
    <property type="match status" value="1"/>
</dbReference>
<accession>A0AAV6UVL9</accession>
<feature type="compositionally biased region" description="Acidic residues" evidence="4">
    <location>
        <begin position="327"/>
        <end position="338"/>
    </location>
</feature>
<dbReference type="GO" id="GO:0005634">
    <property type="term" value="C:nucleus"/>
    <property type="evidence" value="ECO:0007669"/>
    <property type="project" value="TreeGrafter"/>
</dbReference>
<dbReference type="GO" id="GO:0042274">
    <property type="term" value="P:ribosomal small subunit biogenesis"/>
    <property type="evidence" value="ECO:0007669"/>
    <property type="project" value="InterPro"/>
</dbReference>
<proteinExistence type="inferred from homology"/>
<sequence length="406" mass="46343">MPNKKKRFFTKNNSTKYLLYTEGRDENGEKITQNVLVPVSGKHDLAGSLLFPHLANLGGASNENNLEENFEKEETKRSCRVTKYSESTSDKDLDLDKILDEMAGSSDESEEDEEFGALKEKMKNLGFFDEPNKSGNSRSKVHVEILDEDDFSDEFGQFSDAESDSDFEASTVKKRPVLTSAKADCPETLKILNEGFEKVLEEYADDQIGGLDDEEICGVFSAENERVQDFITRPLEKNIEDVVIGECDESLKKKILLYTEVEHPEHFVQVEMKKPMEWDCESILSTYSNKYNHPVVIKEEGKIRKIKIPHNPLKSNLTKSQLKTLESESESEDEDENDNVSVATSFNIRIKGETQEQKRERKALFKEAKRESRKLKKENKLAFKDEKKLQTGIAINARKNMGIKLV</sequence>
<dbReference type="GO" id="GO:0000056">
    <property type="term" value="P:ribosomal small subunit export from nucleus"/>
    <property type="evidence" value="ECO:0007669"/>
    <property type="project" value="TreeGrafter"/>
</dbReference>
<evidence type="ECO:0000313" key="5">
    <source>
        <dbReference type="EMBL" id="KAG8188535.1"/>
    </source>
</evidence>
<dbReference type="AlphaFoldDB" id="A0AAV6UVL9"/>
<feature type="region of interest" description="Disordered" evidence="4">
    <location>
        <begin position="317"/>
        <end position="343"/>
    </location>
</feature>
<evidence type="ECO:0000313" key="6">
    <source>
        <dbReference type="Proteomes" id="UP000827092"/>
    </source>
</evidence>
<evidence type="ECO:0000256" key="1">
    <source>
        <dbReference type="ARBA" id="ARBA00009078"/>
    </source>
</evidence>
<dbReference type="GO" id="GO:0030688">
    <property type="term" value="C:preribosome, small subunit precursor"/>
    <property type="evidence" value="ECO:0007669"/>
    <property type="project" value="TreeGrafter"/>
</dbReference>
<dbReference type="Proteomes" id="UP000827092">
    <property type="component" value="Unassembled WGS sequence"/>
</dbReference>
<dbReference type="Pfam" id="PF04180">
    <property type="entry name" value="LTV"/>
    <property type="match status" value="1"/>
</dbReference>
<keyword evidence="6" id="KW-1185">Reference proteome</keyword>
<comment type="caution">
    <text evidence="5">The sequence shown here is derived from an EMBL/GenBank/DDBJ whole genome shotgun (WGS) entry which is preliminary data.</text>
</comment>
<gene>
    <name evidence="5" type="ORF">JTE90_004768</name>
</gene>
<evidence type="ECO:0000256" key="2">
    <source>
        <dbReference type="ARBA" id="ARBA00021561"/>
    </source>
</evidence>
<dbReference type="GO" id="GO:0005829">
    <property type="term" value="C:cytosol"/>
    <property type="evidence" value="ECO:0007669"/>
    <property type="project" value="TreeGrafter"/>
</dbReference>
<dbReference type="PANTHER" id="PTHR21531:SF0">
    <property type="entry name" value="PROTEIN LTV1 HOMOLOG"/>
    <property type="match status" value="1"/>
</dbReference>